<dbReference type="AlphaFoldDB" id="A0A2D0JJT0"/>
<keyword evidence="2" id="KW-1185">Reference proteome</keyword>
<protein>
    <submittedName>
        <fullName evidence="1">Uncharacterized protein</fullName>
    </submittedName>
</protein>
<dbReference type="EMBL" id="NITZ01000038">
    <property type="protein sequence ID" value="PHM46563.1"/>
    <property type="molecule type" value="Genomic_DNA"/>
</dbReference>
<sequence length="66" mass="7840">MKNRINEFILYLTERGINPRAVAHDPKLMDKYMLEYYRAQCNFCDTVLATYKHSPTRIKQALGIQF</sequence>
<dbReference type="OrthoDB" id="6445812at2"/>
<name>A0A2D0JJT0_9GAMM</name>
<comment type="caution">
    <text evidence="1">The sequence shown here is derived from an EMBL/GenBank/DDBJ whole genome shotgun (WGS) entry which is preliminary data.</text>
</comment>
<reference evidence="1 2" key="1">
    <citation type="journal article" date="2017" name="Nat. Microbiol.">
        <title>Natural product diversity associated with the nematode symbionts Photorhabdus and Xenorhabdus.</title>
        <authorList>
            <person name="Tobias N.J."/>
            <person name="Wolff H."/>
            <person name="Djahanschiri B."/>
            <person name="Grundmann F."/>
            <person name="Kronenwerth M."/>
            <person name="Shi Y.M."/>
            <person name="Simonyi S."/>
            <person name="Grun P."/>
            <person name="Shapiro-Ilan D."/>
            <person name="Pidot S.J."/>
            <person name="Stinear T.P."/>
            <person name="Ebersberger I."/>
            <person name="Bode H.B."/>
        </authorList>
    </citation>
    <scope>NUCLEOTIDE SEQUENCE [LARGE SCALE GENOMIC DNA]</scope>
    <source>
        <strain evidence="1 2">DSM 17902</strain>
    </source>
</reference>
<dbReference type="Proteomes" id="UP000221980">
    <property type="component" value="Unassembled WGS sequence"/>
</dbReference>
<gene>
    <name evidence="1" type="ORF">Xmir_04128</name>
</gene>
<evidence type="ECO:0000313" key="1">
    <source>
        <dbReference type="EMBL" id="PHM46563.1"/>
    </source>
</evidence>
<organism evidence="1 2">
    <name type="scientific">Xenorhabdus miraniensis</name>
    <dbReference type="NCBI Taxonomy" id="351674"/>
    <lineage>
        <taxon>Bacteria</taxon>
        <taxon>Pseudomonadati</taxon>
        <taxon>Pseudomonadota</taxon>
        <taxon>Gammaproteobacteria</taxon>
        <taxon>Enterobacterales</taxon>
        <taxon>Morganellaceae</taxon>
        <taxon>Xenorhabdus</taxon>
    </lineage>
</organism>
<proteinExistence type="predicted"/>
<accession>A0A2D0JJT0</accession>
<evidence type="ECO:0000313" key="2">
    <source>
        <dbReference type="Proteomes" id="UP000221980"/>
    </source>
</evidence>
<dbReference type="RefSeq" id="WP_099115889.1">
    <property type="nucleotide sequence ID" value="NZ_CAWNQI010000071.1"/>
</dbReference>